<name>A0ABD3UCN7_SINWO</name>
<evidence type="ECO:0000313" key="2">
    <source>
        <dbReference type="EMBL" id="KAL3847251.1"/>
    </source>
</evidence>
<dbReference type="Proteomes" id="UP001634394">
    <property type="component" value="Unassembled WGS sequence"/>
</dbReference>
<accession>A0ABD3UCN7</accession>
<sequence>MKLLVVFTVCMLLSSSNAGFFDTLKQSFAALGQQLSSAFQPVLESGKTLGTQLLAHAAQTGSTLAGQALTALASTLLATTQGHQPTTPLPEVTTVSKRDILELFQNLHLAKNQLDQALSEKFGNLNNLFHAGVDSLRGVLEHAAQQASTLDLNPAEVVHHIESIVATHNGLVDHMYGDVIKTIVEHLEKFALKHGGNKRSVSDVLNSLGSALTQFFQPHIDSFKQAFSGVGTVVTSTVNQLQEPGNDLVSHAHALVDALQQTLVNALPHVLGVLNAGGQLLSAAASNLANNLGQQPAGGK</sequence>
<proteinExistence type="predicted"/>
<organism evidence="2 3">
    <name type="scientific">Sinanodonta woodiana</name>
    <name type="common">Chinese pond mussel</name>
    <name type="synonym">Anodonta woodiana</name>
    <dbReference type="NCBI Taxonomy" id="1069815"/>
    <lineage>
        <taxon>Eukaryota</taxon>
        <taxon>Metazoa</taxon>
        <taxon>Spiralia</taxon>
        <taxon>Lophotrochozoa</taxon>
        <taxon>Mollusca</taxon>
        <taxon>Bivalvia</taxon>
        <taxon>Autobranchia</taxon>
        <taxon>Heteroconchia</taxon>
        <taxon>Palaeoheterodonta</taxon>
        <taxon>Unionida</taxon>
        <taxon>Unionoidea</taxon>
        <taxon>Unionidae</taxon>
        <taxon>Unioninae</taxon>
        <taxon>Sinanodonta</taxon>
    </lineage>
</organism>
<feature type="chain" id="PRO_5044763864" evidence="1">
    <location>
        <begin position="19"/>
        <end position="300"/>
    </location>
</feature>
<protein>
    <submittedName>
        <fullName evidence="2">Uncharacterized protein</fullName>
    </submittedName>
</protein>
<gene>
    <name evidence="2" type="ORF">ACJMK2_018172</name>
</gene>
<evidence type="ECO:0000256" key="1">
    <source>
        <dbReference type="SAM" id="SignalP"/>
    </source>
</evidence>
<feature type="signal peptide" evidence="1">
    <location>
        <begin position="1"/>
        <end position="18"/>
    </location>
</feature>
<comment type="caution">
    <text evidence="2">The sequence shown here is derived from an EMBL/GenBank/DDBJ whole genome shotgun (WGS) entry which is preliminary data.</text>
</comment>
<dbReference type="EMBL" id="JBJQND010000016">
    <property type="protein sequence ID" value="KAL3847251.1"/>
    <property type="molecule type" value="Genomic_DNA"/>
</dbReference>
<evidence type="ECO:0000313" key="3">
    <source>
        <dbReference type="Proteomes" id="UP001634394"/>
    </source>
</evidence>
<keyword evidence="3" id="KW-1185">Reference proteome</keyword>
<reference evidence="2 3" key="1">
    <citation type="submission" date="2024-11" db="EMBL/GenBank/DDBJ databases">
        <title>Chromosome-level genome assembly of the freshwater bivalve Anodonta woodiana.</title>
        <authorList>
            <person name="Chen X."/>
        </authorList>
    </citation>
    <scope>NUCLEOTIDE SEQUENCE [LARGE SCALE GENOMIC DNA]</scope>
    <source>
        <strain evidence="2">MN2024</strain>
        <tissue evidence="2">Gills</tissue>
    </source>
</reference>
<keyword evidence="1" id="KW-0732">Signal</keyword>
<dbReference type="AlphaFoldDB" id="A0ABD3UCN7"/>